<organism evidence="1">
    <name type="scientific">Phytophthora nicotianae</name>
    <name type="common">Potato buckeye rot agent</name>
    <name type="synonym">Phytophthora parasitica</name>
    <dbReference type="NCBI Taxonomy" id="4792"/>
    <lineage>
        <taxon>Eukaryota</taxon>
        <taxon>Sar</taxon>
        <taxon>Stramenopiles</taxon>
        <taxon>Oomycota</taxon>
        <taxon>Peronosporomycetes</taxon>
        <taxon>Peronosporales</taxon>
        <taxon>Peronosporaceae</taxon>
        <taxon>Phytophthora</taxon>
    </lineage>
</organism>
<accession>W2GGD3</accession>
<protein>
    <submittedName>
        <fullName evidence="1">Uncharacterized protein</fullName>
    </submittedName>
</protein>
<gene>
    <name evidence="1" type="ORF">L915_13190</name>
</gene>
<name>W2GGD3_PHYNI</name>
<sequence>MQIEESELATLQTSLNARSTYTKRKYEGYQTEFKE</sequence>
<dbReference type="EMBL" id="KI687524">
    <property type="protein sequence ID" value="ETK81311.1"/>
    <property type="molecule type" value="Genomic_DNA"/>
</dbReference>
<dbReference type="AlphaFoldDB" id="W2GGD3"/>
<evidence type="ECO:0000313" key="1">
    <source>
        <dbReference type="EMBL" id="ETK81311.1"/>
    </source>
</evidence>
<dbReference type="Proteomes" id="UP000053236">
    <property type="component" value="Unassembled WGS sequence"/>
</dbReference>
<reference evidence="1" key="1">
    <citation type="submission" date="2013-11" db="EMBL/GenBank/DDBJ databases">
        <title>The Genome Sequence of Phytophthora parasitica CJ02B3.</title>
        <authorList>
            <consortium name="The Broad Institute Genomics Platform"/>
            <person name="Russ C."/>
            <person name="Tyler B."/>
            <person name="Panabieres F."/>
            <person name="Shan W."/>
            <person name="Tripathy S."/>
            <person name="Grunwald N."/>
            <person name="Machado M."/>
            <person name="Johnson C.S."/>
            <person name="Arredondo F."/>
            <person name="Hong C."/>
            <person name="Coffey M."/>
            <person name="Young S.K."/>
            <person name="Zeng Q."/>
            <person name="Gargeya S."/>
            <person name="Fitzgerald M."/>
            <person name="Abouelleil A."/>
            <person name="Alvarado L."/>
            <person name="Chapman S.B."/>
            <person name="Gainer-Dewar J."/>
            <person name="Goldberg J."/>
            <person name="Griggs A."/>
            <person name="Gujja S."/>
            <person name="Hansen M."/>
            <person name="Howarth C."/>
            <person name="Imamovic A."/>
            <person name="Ireland A."/>
            <person name="Larimer J."/>
            <person name="McCowan C."/>
            <person name="Murphy C."/>
            <person name="Pearson M."/>
            <person name="Poon T.W."/>
            <person name="Priest M."/>
            <person name="Roberts A."/>
            <person name="Saif S."/>
            <person name="Shea T."/>
            <person name="Sykes S."/>
            <person name="Wortman J."/>
            <person name="Nusbaum C."/>
            <person name="Birren B."/>
        </authorList>
    </citation>
    <scope>NUCLEOTIDE SEQUENCE [LARGE SCALE GENOMIC DNA]</scope>
    <source>
        <strain evidence="1">CJ02B3</strain>
    </source>
</reference>
<proteinExistence type="predicted"/>